<evidence type="ECO:0000256" key="1">
    <source>
        <dbReference type="SAM" id="MobiDB-lite"/>
    </source>
</evidence>
<keyword evidence="2" id="KW-0812">Transmembrane</keyword>
<dbReference type="RefSeq" id="WP_231058003.1">
    <property type="nucleotide sequence ID" value="NZ_JAJNOC010000002.1"/>
</dbReference>
<feature type="compositionally biased region" description="Low complexity" evidence="1">
    <location>
        <begin position="371"/>
        <end position="383"/>
    </location>
</feature>
<dbReference type="InterPro" id="IPR013424">
    <property type="entry name" value="Ice-binding_C"/>
</dbReference>
<feature type="transmembrane region" description="Helical" evidence="2">
    <location>
        <begin position="21"/>
        <end position="39"/>
    </location>
</feature>
<feature type="domain" description="Ice-binding protein C-terminal" evidence="3">
    <location>
        <begin position="456"/>
        <end position="479"/>
    </location>
</feature>
<evidence type="ECO:0000313" key="4">
    <source>
        <dbReference type="EMBL" id="MCD2516699.1"/>
    </source>
</evidence>
<gene>
    <name evidence="4" type="ORF">LQ564_10310</name>
</gene>
<comment type="caution">
    <text evidence="4">The sequence shown here is derived from an EMBL/GenBank/DDBJ whole genome shotgun (WGS) entry which is preliminary data.</text>
</comment>
<dbReference type="NCBIfam" id="TIGR02595">
    <property type="entry name" value="PEP_CTERM"/>
    <property type="match status" value="1"/>
</dbReference>
<evidence type="ECO:0000313" key="5">
    <source>
        <dbReference type="Proteomes" id="UP001179361"/>
    </source>
</evidence>
<feature type="compositionally biased region" description="Low complexity" evidence="1">
    <location>
        <begin position="301"/>
        <end position="364"/>
    </location>
</feature>
<evidence type="ECO:0000256" key="2">
    <source>
        <dbReference type="SAM" id="Phobius"/>
    </source>
</evidence>
<reference evidence="4" key="1">
    <citation type="submission" date="2021-11" db="EMBL/GenBank/DDBJ databases">
        <title>The complete genome of Massilia sp sp. G4R7.</title>
        <authorList>
            <person name="Liu L."/>
            <person name="Yue J."/>
            <person name="Yuan J."/>
            <person name="Yang F."/>
            <person name="Li L."/>
        </authorList>
    </citation>
    <scope>NUCLEOTIDE SEQUENCE</scope>
    <source>
        <strain evidence="4">G4R7</strain>
    </source>
</reference>
<feature type="compositionally biased region" description="Gly residues" evidence="1">
    <location>
        <begin position="258"/>
        <end position="278"/>
    </location>
</feature>
<keyword evidence="2" id="KW-1133">Transmembrane helix</keyword>
<organism evidence="4 5">
    <name type="scientific">Massilia phyllostachyos</name>
    <dbReference type="NCBI Taxonomy" id="2898585"/>
    <lineage>
        <taxon>Bacteria</taxon>
        <taxon>Pseudomonadati</taxon>
        <taxon>Pseudomonadota</taxon>
        <taxon>Betaproteobacteria</taxon>
        <taxon>Burkholderiales</taxon>
        <taxon>Oxalobacteraceae</taxon>
        <taxon>Telluria group</taxon>
        <taxon>Massilia</taxon>
    </lineage>
</organism>
<dbReference type="Pfam" id="PF07589">
    <property type="entry name" value="PEP-CTERM"/>
    <property type="match status" value="1"/>
</dbReference>
<dbReference type="EMBL" id="JAJNOC010000002">
    <property type="protein sequence ID" value="MCD2516699.1"/>
    <property type="molecule type" value="Genomic_DNA"/>
</dbReference>
<proteinExistence type="predicted"/>
<sequence length="482" mass="46732">MDRSYPYTRRQDRRTQLHKRLGAVAALGLAGGALVYALSTPGPAERSIIADTAPASAAATAPTPAAQEEALKPGQRRVYPHSIVPGGVTGVRDLGRVIREDKVVAAHYAEFDLAKAHEKTVTTPRAVHVSYRKGDKVYWTAKKLMLAEGETLISDGSHEARARCANQISDTPRLPVEAHGPSAEELDSAVVEGDPAAGALENVGYGLPDQGPAGGFLNAPGNGATGILAGGAESASHSLFAANVPGAPYGAYLGSRGGSGRGGSGQSGSGGTDGGSGANPGDTSGAPSGNNTGASGGAGSGTPAASTPVTAAPGAGAPATGTPATGTPAAGTPAAGTPAAGNTNPAPAPQTGATQPSTPAAPATPGGGSGPTSPGGTPSTPSQPALPSPATPQAPGGGQVGGGASDIGVDPIPGGTPVNPGIPAGGPDSSPAPQPTLNAPQDPTPATGDPDKPAEVPEPGSLWLVGAALGLMVVQRRRRRPA</sequence>
<accession>A0ABS8Q510</accession>
<feature type="compositionally biased region" description="Gly residues" evidence="1">
    <location>
        <begin position="395"/>
        <end position="405"/>
    </location>
</feature>
<evidence type="ECO:0000259" key="3">
    <source>
        <dbReference type="Pfam" id="PF07589"/>
    </source>
</evidence>
<keyword evidence="5" id="KW-1185">Reference proteome</keyword>
<feature type="region of interest" description="Disordered" evidence="1">
    <location>
        <begin position="258"/>
        <end position="461"/>
    </location>
</feature>
<protein>
    <submittedName>
        <fullName evidence="4">PEP-CTERM sorting domain-containing protein</fullName>
    </submittedName>
</protein>
<name>A0ABS8Q510_9BURK</name>
<dbReference type="Proteomes" id="UP001179361">
    <property type="component" value="Unassembled WGS sequence"/>
</dbReference>
<keyword evidence="2" id="KW-0472">Membrane</keyword>
<feature type="compositionally biased region" description="Low complexity" evidence="1">
    <location>
        <begin position="284"/>
        <end position="293"/>
    </location>
</feature>